<dbReference type="InterPro" id="IPR006694">
    <property type="entry name" value="Fatty_acid_hydroxylase"/>
</dbReference>
<dbReference type="Pfam" id="PF04116">
    <property type="entry name" value="FA_hydroxylase"/>
    <property type="match status" value="1"/>
</dbReference>
<keyword evidence="4 5" id="KW-0472">Membrane</keyword>
<feature type="domain" description="Fatty acid hydroxylase" evidence="6">
    <location>
        <begin position="106"/>
        <end position="239"/>
    </location>
</feature>
<dbReference type="GO" id="GO:0016491">
    <property type="term" value="F:oxidoreductase activity"/>
    <property type="evidence" value="ECO:0007669"/>
    <property type="project" value="InterPro"/>
</dbReference>
<sequence length="269" mass="31916">MFGFTIVWNVILFSTINLVLYLIYTAENPFFEQYKVQKDEQWPWKQDPKAWRELITRTFKVLCFNNFVLLPSLMMLGFITDDYQVQVSFRLEDLPDPLTYLSQLYFVTVVGDFFFFAFHRLLHTPFLYKHIHKLHHTYTQPIGPSAEFAHPLEYVLGNVLPFAIPTMILGKSMHYLTYLALGTQLIVGTMHNHSGYDFTWFPHEVMPLMGGTRYHDYHHQGNINGNFGGVTIVYDMIFGYSEQYYRHFDKMESEKAKLRRFGRAHTNWY</sequence>
<feature type="transmembrane region" description="Helical" evidence="5">
    <location>
        <begin position="6"/>
        <end position="24"/>
    </location>
</feature>
<reference evidence="7" key="1">
    <citation type="submission" date="2019-06" db="EMBL/GenBank/DDBJ databases">
        <authorList>
            <person name="Zheng W."/>
        </authorList>
    </citation>
    <scope>NUCLEOTIDE SEQUENCE</scope>
    <source>
        <strain evidence="7">QDHG01</strain>
    </source>
</reference>
<evidence type="ECO:0000313" key="7">
    <source>
        <dbReference type="EMBL" id="TNV77113.1"/>
    </source>
</evidence>
<evidence type="ECO:0000256" key="1">
    <source>
        <dbReference type="ARBA" id="ARBA00004370"/>
    </source>
</evidence>
<comment type="subcellular location">
    <subcellularLocation>
        <location evidence="1">Membrane</location>
    </subcellularLocation>
</comment>
<keyword evidence="3 5" id="KW-1133">Transmembrane helix</keyword>
<accession>A0A8J8NLM4</accession>
<dbReference type="GO" id="GO:0008610">
    <property type="term" value="P:lipid biosynthetic process"/>
    <property type="evidence" value="ECO:0007669"/>
    <property type="project" value="InterPro"/>
</dbReference>
<dbReference type="OrthoDB" id="421628at2759"/>
<dbReference type="Proteomes" id="UP000785679">
    <property type="component" value="Unassembled WGS sequence"/>
</dbReference>
<gene>
    <name evidence="7" type="ORF">FGO68_gene11426</name>
</gene>
<dbReference type="EMBL" id="RRYP01012436">
    <property type="protein sequence ID" value="TNV77113.1"/>
    <property type="molecule type" value="Genomic_DNA"/>
</dbReference>
<evidence type="ECO:0000256" key="4">
    <source>
        <dbReference type="ARBA" id="ARBA00023136"/>
    </source>
</evidence>
<comment type="caution">
    <text evidence="7">The sequence shown here is derived from an EMBL/GenBank/DDBJ whole genome shotgun (WGS) entry which is preliminary data.</text>
</comment>
<keyword evidence="8" id="KW-1185">Reference proteome</keyword>
<dbReference type="GO" id="GO:0016020">
    <property type="term" value="C:membrane"/>
    <property type="evidence" value="ECO:0007669"/>
    <property type="project" value="UniProtKB-SubCell"/>
</dbReference>
<evidence type="ECO:0000256" key="3">
    <source>
        <dbReference type="ARBA" id="ARBA00022989"/>
    </source>
</evidence>
<feature type="transmembrane region" description="Helical" evidence="5">
    <location>
        <begin position="100"/>
        <end position="122"/>
    </location>
</feature>
<evidence type="ECO:0000313" key="8">
    <source>
        <dbReference type="Proteomes" id="UP000785679"/>
    </source>
</evidence>
<dbReference type="GO" id="GO:0005506">
    <property type="term" value="F:iron ion binding"/>
    <property type="evidence" value="ECO:0007669"/>
    <property type="project" value="InterPro"/>
</dbReference>
<name>A0A8J8NLM4_HALGN</name>
<evidence type="ECO:0000256" key="2">
    <source>
        <dbReference type="ARBA" id="ARBA00022692"/>
    </source>
</evidence>
<evidence type="ECO:0000256" key="5">
    <source>
        <dbReference type="SAM" id="Phobius"/>
    </source>
</evidence>
<protein>
    <recommendedName>
        <fullName evidence="6">Fatty acid hydroxylase domain-containing protein</fullName>
    </recommendedName>
</protein>
<dbReference type="AlphaFoldDB" id="A0A8J8NLM4"/>
<keyword evidence="2 5" id="KW-0812">Transmembrane</keyword>
<dbReference type="InterPro" id="IPR050307">
    <property type="entry name" value="Sterol_Desaturase_Related"/>
</dbReference>
<organism evidence="7 8">
    <name type="scientific">Halteria grandinella</name>
    <dbReference type="NCBI Taxonomy" id="5974"/>
    <lineage>
        <taxon>Eukaryota</taxon>
        <taxon>Sar</taxon>
        <taxon>Alveolata</taxon>
        <taxon>Ciliophora</taxon>
        <taxon>Intramacronucleata</taxon>
        <taxon>Spirotrichea</taxon>
        <taxon>Stichotrichia</taxon>
        <taxon>Sporadotrichida</taxon>
        <taxon>Halteriidae</taxon>
        <taxon>Halteria</taxon>
    </lineage>
</organism>
<feature type="transmembrane region" description="Helical" evidence="5">
    <location>
        <begin position="59"/>
        <end position="80"/>
    </location>
</feature>
<evidence type="ECO:0000259" key="6">
    <source>
        <dbReference type="Pfam" id="PF04116"/>
    </source>
</evidence>
<dbReference type="PANTHER" id="PTHR11863">
    <property type="entry name" value="STEROL DESATURASE"/>
    <property type="match status" value="1"/>
</dbReference>
<proteinExistence type="predicted"/>